<evidence type="ECO:0000256" key="3">
    <source>
        <dbReference type="ARBA" id="ARBA00023004"/>
    </source>
</evidence>
<dbReference type="PANTHER" id="PTHR30600:SF9">
    <property type="entry name" value="BLR7738 PROTEIN"/>
    <property type="match status" value="1"/>
</dbReference>
<dbReference type="PROSITE" id="PS51257">
    <property type="entry name" value="PROKAR_LIPOPROTEIN"/>
    <property type="match status" value="1"/>
</dbReference>
<keyword evidence="8" id="KW-1185">Reference proteome</keyword>
<reference evidence="7" key="1">
    <citation type="submission" date="2022-08" db="EMBL/GenBank/DDBJ databases">
        <title>Novel Bdellovibrio Species Isolated from Svalbard: Designation Bdellovibrio svalbardensis.</title>
        <authorList>
            <person name="Mitchell R.J."/>
            <person name="Choi S.Y."/>
        </authorList>
    </citation>
    <scope>NUCLEOTIDE SEQUENCE</scope>
    <source>
        <strain evidence="7">PAP01</strain>
    </source>
</reference>
<dbReference type="InterPro" id="IPR051395">
    <property type="entry name" value="Cytochrome_c_Peroxidase/MauG"/>
</dbReference>
<evidence type="ECO:0000256" key="2">
    <source>
        <dbReference type="ARBA" id="ARBA00022723"/>
    </source>
</evidence>
<dbReference type="Proteomes" id="UP001152321">
    <property type="component" value="Unassembled WGS sequence"/>
</dbReference>
<dbReference type="RefSeq" id="WP_277576951.1">
    <property type="nucleotide sequence ID" value="NZ_JANRMI010000001.1"/>
</dbReference>
<dbReference type="Pfam" id="PF21419">
    <property type="entry name" value="RoxA-like_Cyt-c"/>
    <property type="match status" value="1"/>
</dbReference>
<dbReference type="InterPro" id="IPR036909">
    <property type="entry name" value="Cyt_c-like_dom_sf"/>
</dbReference>
<organism evidence="7 8">
    <name type="scientific">Bdellovibrio svalbardensis</name>
    <dbReference type="NCBI Taxonomy" id="2972972"/>
    <lineage>
        <taxon>Bacteria</taxon>
        <taxon>Pseudomonadati</taxon>
        <taxon>Bdellovibrionota</taxon>
        <taxon>Bdellovibrionia</taxon>
        <taxon>Bdellovibrionales</taxon>
        <taxon>Pseudobdellovibrionaceae</taxon>
        <taxon>Bdellovibrio</taxon>
    </lineage>
</organism>
<evidence type="ECO:0000313" key="8">
    <source>
        <dbReference type="Proteomes" id="UP001152321"/>
    </source>
</evidence>
<dbReference type="SUPFAM" id="SSF46626">
    <property type="entry name" value="Cytochrome c"/>
    <property type="match status" value="1"/>
</dbReference>
<dbReference type="PROSITE" id="PS51007">
    <property type="entry name" value="CYTC"/>
    <property type="match status" value="1"/>
</dbReference>
<name>A0ABT6DI05_9BACT</name>
<accession>A0ABT6DI05</accession>
<dbReference type="PANTHER" id="PTHR30600">
    <property type="entry name" value="CYTOCHROME C PEROXIDASE-RELATED"/>
    <property type="match status" value="1"/>
</dbReference>
<dbReference type="EMBL" id="JANRMI010000001">
    <property type="protein sequence ID" value="MDG0815476.1"/>
    <property type="molecule type" value="Genomic_DNA"/>
</dbReference>
<dbReference type="InterPro" id="IPR009056">
    <property type="entry name" value="Cyt_c-like_dom"/>
</dbReference>
<feature type="region of interest" description="Disordered" evidence="5">
    <location>
        <begin position="528"/>
        <end position="550"/>
    </location>
</feature>
<dbReference type="Gene3D" id="1.10.760.10">
    <property type="entry name" value="Cytochrome c-like domain"/>
    <property type="match status" value="1"/>
</dbReference>
<feature type="domain" description="Cytochrome c" evidence="6">
    <location>
        <begin position="379"/>
        <end position="566"/>
    </location>
</feature>
<gene>
    <name evidence="7" type="ORF">NWE73_03815</name>
</gene>
<comment type="caution">
    <text evidence="7">The sequence shown here is derived from an EMBL/GenBank/DDBJ whole genome shotgun (WGS) entry which is preliminary data.</text>
</comment>
<evidence type="ECO:0000313" key="7">
    <source>
        <dbReference type="EMBL" id="MDG0815476.1"/>
    </source>
</evidence>
<evidence type="ECO:0000256" key="1">
    <source>
        <dbReference type="ARBA" id="ARBA00022617"/>
    </source>
</evidence>
<evidence type="ECO:0000256" key="5">
    <source>
        <dbReference type="SAM" id="MobiDB-lite"/>
    </source>
</evidence>
<keyword evidence="1 4" id="KW-0349">Heme</keyword>
<proteinExistence type="predicted"/>
<evidence type="ECO:0000259" key="6">
    <source>
        <dbReference type="PROSITE" id="PS51007"/>
    </source>
</evidence>
<keyword evidence="2 4" id="KW-0479">Metal-binding</keyword>
<sequence>MTGLKLSKVLTVLSICAVFTGCIETPWDSLELNRYREKNGEQKNMGQVRFIYDSLNSLSLAGLMSTNILPLKVYGTALLLADEQTSREKLDGSYLPKVMQKYGFIRAEKIVNWRSDLAVEPQLDGSKTLGFVRQNIEANILGKRLGLEVANITCAACHGGVTYDAQGMPTRNVWLGAPNSSLNFDGFLGKIYQGLIIALKDEAKFLKKMKEAYPQMDDLEYKTISKDLMPIIRKEIGKMAAASGKVLPFPNGGAGITNGVSAFKRDANLLSKEQKYNFNPHEAGFVSIPDISYRGFRSSLTYDGAYGIKGTERFRTVEKEQAYNPGYGAKLAELASFFTFSAMGNTMGNAEKAIPRVKEIFSVLQQNRAPKYPAMIDEDKALRGSQVFAESCSKCHGTYSAGINNPELLSFPNKFMPSDVIGTDPLRWQKVDKSISDYSQKTALGKHVDAGHSMGGYVAPILSGLWYTAPYLHNGSVPTLWQLMNPELRPSKFQLGGHALDMQDLGIRGEINEDGKYVYPQDYTPWSLPTDYDTSEPGRSNKGHEKQFSRLTQEQKRDLIEYLKLL</sequence>
<keyword evidence="3 4" id="KW-0408">Iron</keyword>
<evidence type="ECO:0000256" key="4">
    <source>
        <dbReference type="PROSITE-ProRule" id="PRU00433"/>
    </source>
</evidence>
<protein>
    <recommendedName>
        <fullName evidence="6">Cytochrome c domain-containing protein</fullName>
    </recommendedName>
</protein>